<dbReference type="InterPro" id="IPR028087">
    <property type="entry name" value="Tad_N"/>
</dbReference>
<dbReference type="Proteomes" id="UP000602745">
    <property type="component" value="Unassembled WGS sequence"/>
</dbReference>
<dbReference type="Pfam" id="PF13400">
    <property type="entry name" value="Tad"/>
    <property type="match status" value="1"/>
</dbReference>
<evidence type="ECO:0000256" key="1">
    <source>
        <dbReference type="SAM" id="Phobius"/>
    </source>
</evidence>
<keyword evidence="1" id="KW-0812">Transmembrane</keyword>
<evidence type="ECO:0000313" key="3">
    <source>
        <dbReference type="EMBL" id="GGE35837.1"/>
    </source>
</evidence>
<feature type="domain" description="Putative Flp pilus-assembly TadG-like N-terminal" evidence="2">
    <location>
        <begin position="28"/>
        <end position="74"/>
    </location>
</feature>
<dbReference type="AlphaFoldDB" id="A0A8J2VLC5"/>
<protein>
    <recommendedName>
        <fullName evidence="2">Putative Flp pilus-assembly TadG-like N-terminal domain-containing protein</fullName>
    </recommendedName>
</protein>
<evidence type="ECO:0000313" key="4">
    <source>
        <dbReference type="Proteomes" id="UP000602745"/>
    </source>
</evidence>
<dbReference type="RefSeq" id="WP_188408712.1">
    <property type="nucleotide sequence ID" value="NZ_BMCP01000001.1"/>
</dbReference>
<gene>
    <name evidence="3" type="ORF">GCM10007276_11610</name>
</gene>
<keyword evidence="1" id="KW-0472">Membrane</keyword>
<evidence type="ECO:0000259" key="2">
    <source>
        <dbReference type="Pfam" id="PF13400"/>
    </source>
</evidence>
<name>A0A8J2VLC5_9RHOB</name>
<comment type="caution">
    <text evidence="3">The sequence shown here is derived from an EMBL/GenBank/DDBJ whole genome shotgun (WGS) entry which is preliminary data.</text>
</comment>
<sequence>MGWAGDVTAVGSRVAKEGRRLFRHHDGGSIAVIFALVAIPLIAFMGVALDYARASSMRTSMQEYSDAAALTAAVDKTNNAWNSLNEVLSQFREQHPDDFTSFSIITRWTSADEFEIAMSATMRTMILNALPGFGGDIPVSIRSVAKILPKPVKKPEVLFLDGDAADYNRIYVYCFDKNKKNEPDKGRRDLTAISDNAGTVYNYTMPGCTGDETLSVMLHNVAWAKNNRAAWEGPRDLYRYYSDTVIEDGIQKYDFGGSKILEAIVCDTLAQCKPKNQGGIIPTGSNRTPKPLDKECDEDKYIYYGWEDRPPPRDGSDSDYNDIRIIFQCPQNPEFMVVLYR</sequence>
<reference evidence="3" key="2">
    <citation type="submission" date="2020-09" db="EMBL/GenBank/DDBJ databases">
        <authorList>
            <person name="Sun Q."/>
            <person name="Sedlacek I."/>
        </authorList>
    </citation>
    <scope>NUCLEOTIDE SEQUENCE</scope>
    <source>
        <strain evidence="3">CCM 7684</strain>
    </source>
</reference>
<organism evidence="3 4">
    <name type="scientific">Agaricicola taiwanensis</name>
    <dbReference type="NCBI Taxonomy" id="591372"/>
    <lineage>
        <taxon>Bacteria</taxon>
        <taxon>Pseudomonadati</taxon>
        <taxon>Pseudomonadota</taxon>
        <taxon>Alphaproteobacteria</taxon>
        <taxon>Rhodobacterales</taxon>
        <taxon>Paracoccaceae</taxon>
        <taxon>Agaricicola</taxon>
    </lineage>
</organism>
<reference evidence="3" key="1">
    <citation type="journal article" date="2014" name="Int. J. Syst. Evol. Microbiol.">
        <title>Complete genome sequence of Corynebacterium casei LMG S-19264T (=DSM 44701T), isolated from a smear-ripened cheese.</title>
        <authorList>
            <consortium name="US DOE Joint Genome Institute (JGI-PGF)"/>
            <person name="Walter F."/>
            <person name="Albersmeier A."/>
            <person name="Kalinowski J."/>
            <person name="Ruckert C."/>
        </authorList>
    </citation>
    <scope>NUCLEOTIDE SEQUENCE</scope>
    <source>
        <strain evidence="3">CCM 7684</strain>
    </source>
</reference>
<proteinExistence type="predicted"/>
<dbReference type="EMBL" id="BMCP01000001">
    <property type="protein sequence ID" value="GGE35837.1"/>
    <property type="molecule type" value="Genomic_DNA"/>
</dbReference>
<keyword evidence="4" id="KW-1185">Reference proteome</keyword>
<accession>A0A8J2VLC5</accession>
<keyword evidence="1" id="KW-1133">Transmembrane helix</keyword>
<feature type="transmembrane region" description="Helical" evidence="1">
    <location>
        <begin position="30"/>
        <end position="52"/>
    </location>
</feature>